<dbReference type="Gene3D" id="2.30.30.40">
    <property type="entry name" value="SH3 Domains"/>
    <property type="match status" value="2"/>
</dbReference>
<reference evidence="2 3" key="1">
    <citation type="submission" date="2016-10" db="EMBL/GenBank/DDBJ databases">
        <authorList>
            <person name="de Groot N.N."/>
        </authorList>
    </citation>
    <scope>NUCLEOTIDE SEQUENCE [LARGE SCALE GENOMIC DNA]</scope>
    <source>
        <strain evidence="2 3">DSM 569</strain>
    </source>
</reference>
<dbReference type="PANTHER" id="PTHR34408">
    <property type="entry name" value="FAMILY PROTEIN, PUTATIVE-RELATED"/>
    <property type="match status" value="1"/>
</dbReference>
<dbReference type="InterPro" id="IPR003646">
    <property type="entry name" value="SH3-like_bac-type"/>
</dbReference>
<sequence>MLQKCLRLIQNKIDYNGKTGYIYGKYVAATPNPSNVTVLKAVKVTAKSGLNVRVGNSINAKKIGAVPYGTELKVVGEYNGWYQIQYNGGFGYVYAKYTK</sequence>
<proteinExistence type="predicted"/>
<feature type="domain" description="SH3b" evidence="1">
    <location>
        <begin position="39"/>
        <end position="99"/>
    </location>
</feature>
<dbReference type="InterPro" id="IPR052354">
    <property type="entry name" value="Cell_Wall_Dynamics_Protein"/>
</dbReference>
<accession>A0A1G7KYH9</accession>
<dbReference type="Pfam" id="PF08239">
    <property type="entry name" value="SH3_3"/>
    <property type="match status" value="1"/>
</dbReference>
<evidence type="ECO:0000313" key="3">
    <source>
        <dbReference type="Proteomes" id="UP000183404"/>
    </source>
</evidence>
<evidence type="ECO:0000313" key="2">
    <source>
        <dbReference type="EMBL" id="SDF42265.1"/>
    </source>
</evidence>
<organism evidence="2 3">
    <name type="scientific">Thermoanaerobacter thermohydrosulfuricus</name>
    <name type="common">Clostridium thermohydrosulfuricum</name>
    <dbReference type="NCBI Taxonomy" id="1516"/>
    <lineage>
        <taxon>Bacteria</taxon>
        <taxon>Bacillati</taxon>
        <taxon>Bacillota</taxon>
        <taxon>Clostridia</taxon>
        <taxon>Thermoanaerobacterales</taxon>
        <taxon>Thermoanaerobacteraceae</taxon>
        <taxon>Thermoanaerobacter</taxon>
    </lineage>
</organism>
<dbReference type="Proteomes" id="UP000183404">
    <property type="component" value="Unassembled WGS sequence"/>
</dbReference>
<dbReference type="PROSITE" id="PS51781">
    <property type="entry name" value="SH3B"/>
    <property type="match status" value="1"/>
</dbReference>
<dbReference type="PANTHER" id="PTHR34408:SF1">
    <property type="entry name" value="GLYCOSYL HYDROLASE FAMILY 19 DOMAIN-CONTAINING PROTEIN HI_1415"/>
    <property type="match status" value="1"/>
</dbReference>
<protein>
    <submittedName>
        <fullName evidence="2">SH3 domain-containing protein</fullName>
    </submittedName>
</protein>
<dbReference type="AlphaFoldDB" id="A0A1G7KYH9"/>
<gene>
    <name evidence="2" type="ORF">SAMN04244560_00713</name>
</gene>
<dbReference type="SMART" id="SM00287">
    <property type="entry name" value="SH3b"/>
    <property type="match status" value="1"/>
</dbReference>
<evidence type="ECO:0000259" key="1">
    <source>
        <dbReference type="PROSITE" id="PS51781"/>
    </source>
</evidence>
<name>A0A1G7KYH9_THETY</name>
<dbReference type="EMBL" id="FNBS01000012">
    <property type="protein sequence ID" value="SDF42265.1"/>
    <property type="molecule type" value="Genomic_DNA"/>
</dbReference>